<dbReference type="InterPro" id="IPR016181">
    <property type="entry name" value="Acyl_CoA_acyltransferase"/>
</dbReference>
<dbReference type="SUPFAM" id="SSF55729">
    <property type="entry name" value="Acyl-CoA N-acyltransferases (Nat)"/>
    <property type="match status" value="1"/>
</dbReference>
<organism evidence="2 3">
    <name type="scientific">Ilumatobacter fluminis</name>
    <dbReference type="NCBI Taxonomy" id="467091"/>
    <lineage>
        <taxon>Bacteria</taxon>
        <taxon>Bacillati</taxon>
        <taxon>Actinomycetota</taxon>
        <taxon>Acidimicrobiia</taxon>
        <taxon>Acidimicrobiales</taxon>
        <taxon>Ilumatobacteraceae</taxon>
        <taxon>Ilumatobacter</taxon>
    </lineage>
</organism>
<dbReference type="PROSITE" id="PS51186">
    <property type="entry name" value="GNAT"/>
    <property type="match status" value="1"/>
</dbReference>
<dbReference type="Pfam" id="PF13302">
    <property type="entry name" value="Acetyltransf_3"/>
    <property type="match status" value="1"/>
</dbReference>
<evidence type="ECO:0000313" key="2">
    <source>
        <dbReference type="EMBL" id="TDT16314.1"/>
    </source>
</evidence>
<proteinExistence type="predicted"/>
<gene>
    <name evidence="2" type="ORF">BDK89_1898</name>
</gene>
<dbReference type="InterPro" id="IPR051531">
    <property type="entry name" value="N-acetyltransferase"/>
</dbReference>
<comment type="caution">
    <text evidence="2">The sequence shown here is derived from an EMBL/GenBank/DDBJ whole genome shotgun (WGS) entry which is preliminary data.</text>
</comment>
<protein>
    <submittedName>
        <fullName evidence="2">RimJ/RimL family protein N-acetyltransferase</fullName>
    </submittedName>
</protein>
<dbReference type="InterPro" id="IPR000182">
    <property type="entry name" value="GNAT_dom"/>
</dbReference>
<dbReference type="GO" id="GO:0016747">
    <property type="term" value="F:acyltransferase activity, transferring groups other than amino-acyl groups"/>
    <property type="evidence" value="ECO:0007669"/>
    <property type="project" value="InterPro"/>
</dbReference>
<dbReference type="AlphaFoldDB" id="A0A4R7HZW5"/>
<dbReference type="PANTHER" id="PTHR43792:SF1">
    <property type="entry name" value="N-ACETYLTRANSFERASE DOMAIN-CONTAINING PROTEIN"/>
    <property type="match status" value="1"/>
</dbReference>
<dbReference type="PANTHER" id="PTHR43792">
    <property type="entry name" value="GNAT FAMILY, PUTATIVE (AFU_ORTHOLOGUE AFUA_3G00765)-RELATED-RELATED"/>
    <property type="match status" value="1"/>
</dbReference>
<reference evidence="2 3" key="1">
    <citation type="submission" date="2019-03" db="EMBL/GenBank/DDBJ databases">
        <title>Sequencing the genomes of 1000 actinobacteria strains.</title>
        <authorList>
            <person name="Klenk H.-P."/>
        </authorList>
    </citation>
    <scope>NUCLEOTIDE SEQUENCE [LARGE SCALE GENOMIC DNA]</scope>
    <source>
        <strain evidence="2 3">DSM 18936</strain>
    </source>
</reference>
<dbReference type="Proteomes" id="UP000294558">
    <property type="component" value="Unassembled WGS sequence"/>
</dbReference>
<dbReference type="OrthoDB" id="3533156at2"/>
<keyword evidence="3" id="KW-1185">Reference proteome</keyword>
<evidence type="ECO:0000313" key="3">
    <source>
        <dbReference type="Proteomes" id="UP000294558"/>
    </source>
</evidence>
<dbReference type="Gene3D" id="3.40.630.30">
    <property type="match status" value="1"/>
</dbReference>
<dbReference type="EMBL" id="SOAU01000001">
    <property type="protein sequence ID" value="TDT16314.1"/>
    <property type="molecule type" value="Genomic_DNA"/>
</dbReference>
<dbReference type="RefSeq" id="WP_133868706.1">
    <property type="nucleotide sequence ID" value="NZ_SOAU01000001.1"/>
</dbReference>
<sequence length="184" mass="20912">MSFDRLETDRLVLRRWTDADRPAFHAMNSDPAVMATLGPVMRRSESDAFMNRITEAFELQGYGLWCVEADGEPIGFTGYMKPWFRDGVEIGWRIMSHAWGRGYAPEAARACLDLGFRPRDDGGIGFDEVITFTARSNDKSIRVMEKLGFTRDPDGDFDHPGVAEGNPLRPHVLYRMTATEWSTR</sequence>
<feature type="domain" description="N-acetyltransferase" evidence="1">
    <location>
        <begin position="11"/>
        <end position="179"/>
    </location>
</feature>
<accession>A0A4R7HZW5</accession>
<name>A0A4R7HZW5_9ACTN</name>
<keyword evidence="2" id="KW-0808">Transferase</keyword>
<evidence type="ECO:0000259" key="1">
    <source>
        <dbReference type="PROSITE" id="PS51186"/>
    </source>
</evidence>